<organism evidence="4 5">
    <name type="scientific">Paramecium sonneborni</name>
    <dbReference type="NCBI Taxonomy" id="65129"/>
    <lineage>
        <taxon>Eukaryota</taxon>
        <taxon>Sar</taxon>
        <taxon>Alveolata</taxon>
        <taxon>Ciliophora</taxon>
        <taxon>Intramacronucleata</taxon>
        <taxon>Oligohymenophorea</taxon>
        <taxon>Peniculida</taxon>
        <taxon>Parameciidae</taxon>
        <taxon>Paramecium</taxon>
    </lineage>
</organism>
<dbReference type="SMART" id="SM00312">
    <property type="entry name" value="PX"/>
    <property type="match status" value="2"/>
</dbReference>
<feature type="coiled-coil region" evidence="1">
    <location>
        <begin position="427"/>
        <end position="489"/>
    </location>
</feature>
<evidence type="ECO:0000313" key="5">
    <source>
        <dbReference type="Proteomes" id="UP000692954"/>
    </source>
</evidence>
<dbReference type="PANTHER" id="PTHR12431:SF14">
    <property type="entry name" value="LD15323P"/>
    <property type="match status" value="1"/>
</dbReference>
<dbReference type="AlphaFoldDB" id="A0A8S1JUX5"/>
<dbReference type="GO" id="GO:0035091">
    <property type="term" value="F:phosphatidylinositol binding"/>
    <property type="evidence" value="ECO:0007669"/>
    <property type="project" value="InterPro"/>
</dbReference>
<dbReference type="FunFam" id="3.30.1520.10:FF:000112">
    <property type="entry name" value="Uncharacterized protein"/>
    <property type="match status" value="1"/>
</dbReference>
<dbReference type="PROSITE" id="PS50195">
    <property type="entry name" value="PX"/>
    <property type="match status" value="2"/>
</dbReference>
<feature type="transmembrane region" description="Helical" evidence="2">
    <location>
        <begin position="140"/>
        <end position="160"/>
    </location>
</feature>
<dbReference type="Proteomes" id="UP000692954">
    <property type="component" value="Unassembled WGS sequence"/>
</dbReference>
<keyword evidence="5" id="KW-1185">Reference proteome</keyword>
<keyword evidence="2" id="KW-0472">Membrane</keyword>
<evidence type="ECO:0000313" key="4">
    <source>
        <dbReference type="EMBL" id="CAD8045997.1"/>
    </source>
</evidence>
<dbReference type="PANTHER" id="PTHR12431">
    <property type="entry name" value="SORTING NEXIN 17 AND 27"/>
    <property type="match status" value="1"/>
</dbReference>
<name>A0A8S1JUX5_9CILI</name>
<feature type="transmembrane region" description="Helical" evidence="2">
    <location>
        <begin position="77"/>
        <end position="102"/>
    </location>
</feature>
<evidence type="ECO:0000256" key="1">
    <source>
        <dbReference type="SAM" id="Coils"/>
    </source>
</evidence>
<accession>A0A8S1JUX5</accession>
<dbReference type="GO" id="GO:0032456">
    <property type="term" value="P:endocytic recycling"/>
    <property type="evidence" value="ECO:0007669"/>
    <property type="project" value="TreeGrafter"/>
</dbReference>
<evidence type="ECO:0000259" key="3">
    <source>
        <dbReference type="PROSITE" id="PS50195"/>
    </source>
</evidence>
<dbReference type="Pfam" id="PF00787">
    <property type="entry name" value="PX"/>
    <property type="match status" value="2"/>
</dbReference>
<dbReference type="CDD" id="cd06093">
    <property type="entry name" value="PX_domain"/>
    <property type="match status" value="2"/>
</dbReference>
<keyword evidence="2" id="KW-1133">Transmembrane helix</keyword>
<feature type="transmembrane region" description="Helical" evidence="2">
    <location>
        <begin position="114"/>
        <end position="134"/>
    </location>
</feature>
<keyword evidence="1" id="KW-0175">Coiled coil</keyword>
<reference evidence="4" key="1">
    <citation type="submission" date="2021-01" db="EMBL/GenBank/DDBJ databases">
        <authorList>
            <consortium name="Genoscope - CEA"/>
            <person name="William W."/>
        </authorList>
    </citation>
    <scope>NUCLEOTIDE SEQUENCE</scope>
</reference>
<proteinExistence type="predicted"/>
<dbReference type="InterPro" id="IPR001683">
    <property type="entry name" value="PX_dom"/>
</dbReference>
<feature type="transmembrane region" description="Helical" evidence="2">
    <location>
        <begin position="6"/>
        <end position="28"/>
    </location>
</feature>
<sequence length="635" mass="75556">MPIQDALIVFTYLLPATISVLYIIGMAVRFYDLRSNFQTEPLPFNYSIILRITLLTLDITAEFIEFILMLTLHDHQYYYFSGVLFVNISAIIMQIILMTYEYKKQVPMFFAHKIYWFLNWLFLSITLGLLAFYNGNLYEYVLLLFRICDYIVLLIFTICIRRQDLPEFENLGFWKSELPMIDLSESQRPRVSTVNNSSNSTFLKIDVKKQWNIVDDDIEVKLDIIIVGTDKQFKIKKKISQIFEYHSQYVFENNDYFEQHQNDLLQINFLIKQMQESQDLALISSIQRYFNFIISKLELITLSFVEFIQLQNQEKLLIEEMKIANHTQNLHKSSMIVRKNQINKKCKWDIQSQYLPYLDARITEYQTIKNLTETYVQYTMITQFEDETLMVQRRFKEFYEFSEVMKNITEIKSFPPFPQKSLIKMSNEEIEERKQDLEIFMRVLLNDRCYHVSTLFKFIGMSQFLEEQVKNLQTKVIKESELIRKLQIKNTGFEEAVGKDGDKFIRYSFVIGTGDLKHTIWKRFSQFDELHSILKQRYPLLPQLPYKTTAALQQINPNVRCVNLQQYLLDLIKVPTIGENAHVRQFLEVRNFENSVNDSGFGGGSLSQFDNILQKLDNNNKDIEQLENMRNRLWQ</sequence>
<dbReference type="GO" id="GO:0005769">
    <property type="term" value="C:early endosome"/>
    <property type="evidence" value="ECO:0007669"/>
    <property type="project" value="TreeGrafter"/>
</dbReference>
<protein>
    <recommendedName>
        <fullName evidence="3">PX domain-containing protein</fullName>
    </recommendedName>
</protein>
<dbReference type="GO" id="GO:0006886">
    <property type="term" value="P:intracellular protein transport"/>
    <property type="evidence" value="ECO:0007669"/>
    <property type="project" value="TreeGrafter"/>
</dbReference>
<evidence type="ECO:0000256" key="2">
    <source>
        <dbReference type="SAM" id="Phobius"/>
    </source>
</evidence>
<feature type="domain" description="PX" evidence="3">
    <location>
        <begin position="356"/>
        <end position="472"/>
    </location>
</feature>
<feature type="domain" description="PX" evidence="3">
    <location>
        <begin position="485"/>
        <end position="594"/>
    </location>
</feature>
<comment type="caution">
    <text evidence="4">The sequence shown here is derived from an EMBL/GenBank/DDBJ whole genome shotgun (WGS) entry which is preliminary data.</text>
</comment>
<gene>
    <name evidence="4" type="ORF">PSON_ATCC_30995.1.T0010390</name>
</gene>
<keyword evidence="2" id="KW-0812">Transmembrane</keyword>
<feature type="transmembrane region" description="Helical" evidence="2">
    <location>
        <begin position="48"/>
        <end position="71"/>
    </location>
</feature>
<dbReference type="EMBL" id="CAJJDN010000001">
    <property type="protein sequence ID" value="CAD8045997.1"/>
    <property type="molecule type" value="Genomic_DNA"/>
</dbReference>
<dbReference type="OrthoDB" id="93876at2759"/>